<proteinExistence type="predicted"/>
<evidence type="ECO:0000313" key="1">
    <source>
        <dbReference type="EMBL" id="AFI66644.1"/>
    </source>
</evidence>
<dbReference type="KEGG" id="bpz:BP1026B_I2028"/>
<protein>
    <submittedName>
        <fullName evidence="1">Uncharacterized protein</fullName>
    </submittedName>
</protein>
<dbReference type="Proteomes" id="UP000010087">
    <property type="component" value="Chromosome 1"/>
</dbReference>
<reference evidence="1 2" key="1">
    <citation type="journal article" date="2012" name="PLoS ONE">
        <title>Evolution of Burkholderia pseudomallei in recurrent melioidosis.</title>
        <authorList>
            <person name="Hayden H.S."/>
            <person name="Lim R."/>
            <person name="Brittnacher M.J."/>
            <person name="Sims E.H."/>
            <person name="Ramage E.R."/>
            <person name="Fong C."/>
            <person name="Wu Z."/>
            <person name="Crist E."/>
            <person name="Chang J."/>
            <person name="Zhou Y."/>
            <person name="Radey M."/>
            <person name="Rohmer L."/>
            <person name="Haugen E."/>
            <person name="Gillett W."/>
            <person name="Wuthiekanun V."/>
            <person name="Peacock S.J."/>
            <person name="Kaul R."/>
            <person name="Miller S.I."/>
            <person name="Manoil C."/>
            <person name="Jacobs M.A."/>
        </authorList>
    </citation>
    <scope>NUCLEOTIDE SEQUENCE [LARGE SCALE GENOMIC DNA]</scope>
    <source>
        <strain evidence="1 2">1026b</strain>
    </source>
</reference>
<dbReference type="AlphaFoldDB" id="A0A0H3HJX6"/>
<sequence>MSMALGAAMSDPASEAVDLASCVALRCPRNGVPD</sequence>
<gene>
    <name evidence="1" type="ordered locus">BP1026B_I2028</name>
</gene>
<name>A0A0H3HJX6_BURP2</name>
<organism evidence="1 2">
    <name type="scientific">Burkholderia pseudomallei (strain 1026b)</name>
    <dbReference type="NCBI Taxonomy" id="884204"/>
    <lineage>
        <taxon>Bacteria</taxon>
        <taxon>Pseudomonadati</taxon>
        <taxon>Pseudomonadota</taxon>
        <taxon>Betaproteobacteria</taxon>
        <taxon>Burkholderiales</taxon>
        <taxon>Burkholderiaceae</taxon>
        <taxon>Burkholderia</taxon>
        <taxon>pseudomallei group</taxon>
    </lineage>
</organism>
<dbReference type="EMBL" id="CP002833">
    <property type="protein sequence ID" value="AFI66644.1"/>
    <property type="molecule type" value="Genomic_DNA"/>
</dbReference>
<accession>A0A0H3HJX6</accession>
<evidence type="ECO:0000313" key="2">
    <source>
        <dbReference type="Proteomes" id="UP000010087"/>
    </source>
</evidence>